<keyword evidence="1" id="KW-0812">Transmembrane</keyword>
<sequence>MTTVQDSSNINSTTSEREVDRLLNHYAESHRNPTNEKIHFICVPTIMWTVLGLIWAIHPWAALGGALLALIYYFTLSFTFAIGMAVMASIMLAILQSIPPAYVLPSAGAVFIVAWIFQFIGHKIEGKKPSFFEDLRYLLIGPLFVLSFLYRRLNIRY</sequence>
<comment type="caution">
    <text evidence="2">The sequence shown here is derived from an EMBL/GenBank/DDBJ whole genome shotgun (WGS) entry which is preliminary data.</text>
</comment>
<feature type="transmembrane region" description="Helical" evidence="1">
    <location>
        <begin position="135"/>
        <end position="153"/>
    </location>
</feature>
<keyword evidence="3" id="KW-1185">Reference proteome</keyword>
<keyword evidence="1" id="KW-1133">Transmembrane helix</keyword>
<dbReference type="PANTHER" id="PTHR28026:SF9">
    <property type="entry name" value="2-HYDROXY-PALMITIC ACID DIOXYGENASE MPO1"/>
    <property type="match status" value="1"/>
</dbReference>
<dbReference type="InterPro" id="IPR009305">
    <property type="entry name" value="Mpo1-like"/>
</dbReference>
<evidence type="ECO:0000313" key="3">
    <source>
        <dbReference type="Proteomes" id="UP000627446"/>
    </source>
</evidence>
<dbReference type="GO" id="GO:0016020">
    <property type="term" value="C:membrane"/>
    <property type="evidence" value="ECO:0007669"/>
    <property type="project" value="GOC"/>
</dbReference>
<proteinExistence type="predicted"/>
<dbReference type="EMBL" id="JACOFZ010000004">
    <property type="protein sequence ID" value="MBC3882269.1"/>
    <property type="molecule type" value="Genomic_DNA"/>
</dbReference>
<evidence type="ECO:0000256" key="1">
    <source>
        <dbReference type="SAM" id="Phobius"/>
    </source>
</evidence>
<keyword evidence="1" id="KW-0472">Membrane</keyword>
<gene>
    <name evidence="2" type="ORF">H8K36_12825</name>
</gene>
<dbReference type="GO" id="GO:0046521">
    <property type="term" value="P:sphingoid catabolic process"/>
    <property type="evidence" value="ECO:0007669"/>
    <property type="project" value="TreeGrafter"/>
</dbReference>
<feature type="transmembrane region" description="Helical" evidence="1">
    <location>
        <begin position="70"/>
        <end position="95"/>
    </location>
</feature>
<feature type="transmembrane region" description="Helical" evidence="1">
    <location>
        <begin position="38"/>
        <end position="58"/>
    </location>
</feature>
<evidence type="ECO:0000313" key="2">
    <source>
        <dbReference type="EMBL" id="MBC3882269.1"/>
    </source>
</evidence>
<reference evidence="2" key="1">
    <citation type="submission" date="2020-08" db="EMBL/GenBank/DDBJ databases">
        <title>Novel species isolated from subtropical streams in China.</title>
        <authorList>
            <person name="Lu H."/>
        </authorList>
    </citation>
    <scope>NUCLEOTIDE SEQUENCE</scope>
    <source>
        <strain evidence="2">LX22W</strain>
    </source>
</reference>
<feature type="transmembrane region" description="Helical" evidence="1">
    <location>
        <begin position="102"/>
        <end position="120"/>
    </location>
</feature>
<dbReference type="Pfam" id="PF06127">
    <property type="entry name" value="Mpo1-like"/>
    <property type="match status" value="1"/>
</dbReference>
<dbReference type="AlphaFoldDB" id="A0A923KU35"/>
<dbReference type="RefSeq" id="WP_186916870.1">
    <property type="nucleotide sequence ID" value="NZ_JACOFZ010000004.1"/>
</dbReference>
<organism evidence="2 3">
    <name type="scientific">Undibacterium nitidum</name>
    <dbReference type="NCBI Taxonomy" id="2762298"/>
    <lineage>
        <taxon>Bacteria</taxon>
        <taxon>Pseudomonadati</taxon>
        <taxon>Pseudomonadota</taxon>
        <taxon>Betaproteobacteria</taxon>
        <taxon>Burkholderiales</taxon>
        <taxon>Oxalobacteraceae</taxon>
        <taxon>Undibacterium</taxon>
    </lineage>
</organism>
<name>A0A923KU35_9BURK</name>
<dbReference type="PANTHER" id="PTHR28026">
    <property type="entry name" value="DUF962 DOMAIN PROTEIN (AFU_ORTHOLOGUE AFUA_8G05310)"/>
    <property type="match status" value="1"/>
</dbReference>
<accession>A0A923KU35</accession>
<dbReference type="Proteomes" id="UP000627446">
    <property type="component" value="Unassembled WGS sequence"/>
</dbReference>
<protein>
    <submittedName>
        <fullName evidence="2">DUF962 domain-containing protein</fullName>
    </submittedName>
</protein>